<organism evidence="6 10">
    <name type="scientific">Streptomyces hydrogenans</name>
    <dbReference type="NCBI Taxonomy" id="1873719"/>
    <lineage>
        <taxon>Bacteria</taxon>
        <taxon>Bacillati</taxon>
        <taxon>Actinomycetota</taxon>
        <taxon>Actinomycetes</taxon>
        <taxon>Kitasatosporales</taxon>
        <taxon>Streptomycetaceae</taxon>
        <taxon>Streptomyces</taxon>
    </lineage>
</organism>
<reference evidence="6" key="1">
    <citation type="submission" date="2024-05" db="EMBL/GenBank/DDBJ databases">
        <title>Whole genome shotgun sequence of Streptomyces hydrogenans NBRC 13475.</title>
        <authorList>
            <person name="Komaki H."/>
            <person name="Tamura T."/>
        </authorList>
    </citation>
    <scope>NUCLEOTIDE SEQUENCE</scope>
    <source>
        <strain evidence="6">NBRC 13475</strain>
    </source>
</reference>
<evidence type="ECO:0000313" key="3">
    <source>
        <dbReference type="EMBL" id="GHI25477.1"/>
    </source>
</evidence>
<feature type="region of interest" description="Disordered" evidence="1">
    <location>
        <begin position="100"/>
        <end position="119"/>
    </location>
</feature>
<evidence type="ECO:0000313" key="2">
    <source>
        <dbReference type="EMBL" id="GHI25413.1"/>
    </source>
</evidence>
<gene>
    <name evidence="2" type="ORF">Shyd_67840</name>
    <name evidence="3" type="ORF">Shyd_68480</name>
    <name evidence="4" type="ORF">Shyd_69200</name>
    <name evidence="5" type="ORF">Shyd_70080</name>
    <name evidence="6" type="ORF">Shyd_71730</name>
    <name evidence="7" type="ORF">Shyd_73150</name>
    <name evidence="8" type="ORF">Shyd_83090</name>
    <name evidence="9" type="ORF">Shyd_83450</name>
</gene>
<proteinExistence type="predicted"/>
<evidence type="ECO:0000313" key="8">
    <source>
        <dbReference type="EMBL" id="GHI26938.1"/>
    </source>
</evidence>
<feature type="region of interest" description="Disordered" evidence="1">
    <location>
        <begin position="62"/>
        <end position="81"/>
    </location>
</feature>
<name>A0ABQ3PLA3_9ACTN</name>
<evidence type="ECO:0000313" key="5">
    <source>
        <dbReference type="EMBL" id="GHI25637.1"/>
    </source>
</evidence>
<evidence type="ECO:0000256" key="1">
    <source>
        <dbReference type="SAM" id="MobiDB-lite"/>
    </source>
</evidence>
<dbReference type="EMBL" id="BNDW01000071">
    <property type="protein sequence ID" value="GHI25413.1"/>
    <property type="molecule type" value="Genomic_DNA"/>
</dbReference>
<protein>
    <submittedName>
        <fullName evidence="6">Uncharacterized protein</fullName>
    </submittedName>
</protein>
<keyword evidence="10" id="KW-1185">Reference proteome</keyword>
<evidence type="ECO:0000313" key="7">
    <source>
        <dbReference type="EMBL" id="GHI25944.1"/>
    </source>
</evidence>
<dbReference type="EMBL" id="BNDW01000075">
    <property type="protein sequence ID" value="GHI25477.1"/>
    <property type="molecule type" value="Genomic_DNA"/>
</dbReference>
<dbReference type="EMBL" id="BNDW01000093">
    <property type="protein sequence ID" value="GHI25802.1"/>
    <property type="molecule type" value="Genomic_DNA"/>
</dbReference>
<dbReference type="EMBL" id="BNDW01000083">
    <property type="protein sequence ID" value="GHI25637.1"/>
    <property type="molecule type" value="Genomic_DNA"/>
</dbReference>
<accession>A0ABQ3PLA3</accession>
<dbReference type="RefSeq" id="WP_190224996.1">
    <property type="nucleotide sequence ID" value="NZ_BNBS01000081.1"/>
</dbReference>
<dbReference type="Proteomes" id="UP001052739">
    <property type="component" value="Unassembled WGS sequence"/>
</dbReference>
<comment type="caution">
    <text evidence="6">The sequence shown here is derived from an EMBL/GenBank/DDBJ whole genome shotgun (WGS) entry which is preliminary data.</text>
</comment>
<dbReference type="EMBL" id="BNDW01000108">
    <property type="protein sequence ID" value="GHI26938.1"/>
    <property type="molecule type" value="Genomic_DNA"/>
</dbReference>
<evidence type="ECO:0000313" key="6">
    <source>
        <dbReference type="EMBL" id="GHI25802.1"/>
    </source>
</evidence>
<evidence type="ECO:0000313" key="4">
    <source>
        <dbReference type="EMBL" id="GHI25549.1"/>
    </source>
</evidence>
<dbReference type="EMBL" id="BNDW01000079">
    <property type="protein sequence ID" value="GHI25549.1"/>
    <property type="molecule type" value="Genomic_DNA"/>
</dbReference>
<evidence type="ECO:0000313" key="9">
    <source>
        <dbReference type="EMBL" id="GHI26974.1"/>
    </source>
</evidence>
<evidence type="ECO:0000313" key="10">
    <source>
        <dbReference type="Proteomes" id="UP001052739"/>
    </source>
</evidence>
<dbReference type="EMBL" id="BNDW01000101">
    <property type="protein sequence ID" value="GHI25944.1"/>
    <property type="molecule type" value="Genomic_DNA"/>
</dbReference>
<sequence>MVIPLITPATEGALKVSVSCHARRPSGFQDDELPLDDFDREVEENLSRFGTPVIGRYPYSGHAAHGPGLSEHPPTVLDPEAPELPHTRMIRAADELTEQLGLFPSELPRRESGATTDTS</sequence>
<dbReference type="EMBL" id="BNDW01000110">
    <property type="protein sequence ID" value="GHI26974.1"/>
    <property type="molecule type" value="Genomic_DNA"/>
</dbReference>